<dbReference type="PROSITE" id="PS50893">
    <property type="entry name" value="ABC_TRANSPORTER_2"/>
    <property type="match status" value="2"/>
</dbReference>
<dbReference type="CDD" id="cd03216">
    <property type="entry name" value="ABC_Carb_Monos_I"/>
    <property type="match status" value="1"/>
</dbReference>
<name>A0A0V9UDC2_9NOCA</name>
<evidence type="ECO:0000259" key="9">
    <source>
        <dbReference type="PROSITE" id="PS50893"/>
    </source>
</evidence>
<evidence type="ECO:0000313" key="11">
    <source>
        <dbReference type="Proteomes" id="UP000053060"/>
    </source>
</evidence>
<keyword evidence="6" id="KW-0067">ATP-binding</keyword>
<keyword evidence="1" id="KW-0813">Transport</keyword>
<evidence type="ECO:0000256" key="3">
    <source>
        <dbReference type="ARBA" id="ARBA00022597"/>
    </source>
</evidence>
<dbReference type="AlphaFoldDB" id="A0A0V9UDC2"/>
<evidence type="ECO:0000313" key="10">
    <source>
        <dbReference type="EMBL" id="KSZ56004.1"/>
    </source>
</evidence>
<organism evidence="10 11">
    <name type="scientific">Rhodococcus pyridinivorans KG-16</name>
    <dbReference type="NCBI Taxonomy" id="1441730"/>
    <lineage>
        <taxon>Bacteria</taxon>
        <taxon>Bacillati</taxon>
        <taxon>Actinomycetota</taxon>
        <taxon>Actinomycetes</taxon>
        <taxon>Mycobacteriales</taxon>
        <taxon>Nocardiaceae</taxon>
        <taxon>Rhodococcus</taxon>
    </lineage>
</organism>
<feature type="domain" description="ABC transporter" evidence="9">
    <location>
        <begin position="13"/>
        <end position="251"/>
    </location>
</feature>
<evidence type="ECO:0000256" key="7">
    <source>
        <dbReference type="ARBA" id="ARBA00022967"/>
    </source>
</evidence>
<dbReference type="GO" id="GO:0005524">
    <property type="term" value="F:ATP binding"/>
    <property type="evidence" value="ECO:0007669"/>
    <property type="project" value="UniProtKB-KW"/>
</dbReference>
<dbReference type="PATRIC" id="fig|1441730.3.peg.5429"/>
<dbReference type="Pfam" id="PF00005">
    <property type="entry name" value="ABC_tran"/>
    <property type="match status" value="2"/>
</dbReference>
<dbReference type="PANTHER" id="PTHR43790:SF3">
    <property type="entry name" value="D-ALLOSE IMPORT ATP-BINDING PROTEIN ALSA-RELATED"/>
    <property type="match status" value="1"/>
</dbReference>
<dbReference type="CDD" id="cd03215">
    <property type="entry name" value="ABC_Carb_Monos_II"/>
    <property type="match status" value="1"/>
</dbReference>
<dbReference type="GO" id="GO:0016887">
    <property type="term" value="F:ATP hydrolysis activity"/>
    <property type="evidence" value="ECO:0007669"/>
    <property type="project" value="InterPro"/>
</dbReference>
<dbReference type="PANTHER" id="PTHR43790">
    <property type="entry name" value="CARBOHYDRATE TRANSPORT ATP-BINDING PROTEIN MG119-RELATED"/>
    <property type="match status" value="1"/>
</dbReference>
<dbReference type="SMART" id="SM00382">
    <property type="entry name" value="AAA"/>
    <property type="match status" value="2"/>
</dbReference>
<keyword evidence="3" id="KW-0762">Sugar transport</keyword>
<evidence type="ECO:0000256" key="5">
    <source>
        <dbReference type="ARBA" id="ARBA00022741"/>
    </source>
</evidence>
<keyword evidence="4" id="KW-0677">Repeat</keyword>
<dbReference type="RefSeq" id="WP_060655225.1">
    <property type="nucleotide sequence ID" value="NZ_AZXY01000029.1"/>
</dbReference>
<keyword evidence="2" id="KW-1003">Cell membrane</keyword>
<evidence type="ECO:0000256" key="8">
    <source>
        <dbReference type="ARBA" id="ARBA00023136"/>
    </source>
</evidence>
<gene>
    <name evidence="10" type="ORF">Z045_25705</name>
</gene>
<feature type="domain" description="ABC transporter" evidence="9">
    <location>
        <begin position="268"/>
        <end position="508"/>
    </location>
</feature>
<comment type="caution">
    <text evidence="10">The sequence shown here is derived from an EMBL/GenBank/DDBJ whole genome shotgun (WGS) entry which is preliminary data.</text>
</comment>
<dbReference type="SUPFAM" id="SSF52540">
    <property type="entry name" value="P-loop containing nucleoside triphosphate hydrolases"/>
    <property type="match status" value="2"/>
</dbReference>
<reference evidence="10 11" key="2">
    <citation type="journal article" date="2016" name="Genome Announc.">
        <title>Draft Genome Sequence of a Versatile Hydrocarbon-Degrading Bacterium, Rhodococcus pyridinivorans Strain KG-16, Collected from Oil Fields in India.</title>
        <authorList>
            <person name="Aggarwal R.K."/>
            <person name="Dawar C."/>
            <person name="Phanindranath R."/>
            <person name="Mutnuri L."/>
            <person name="Dayal A.M."/>
        </authorList>
    </citation>
    <scope>NUCLEOTIDE SEQUENCE [LARGE SCALE GENOMIC DNA]</scope>
    <source>
        <strain evidence="10 11">KG-16</strain>
    </source>
</reference>
<dbReference type="EMBL" id="AZXY01000029">
    <property type="protein sequence ID" value="KSZ56004.1"/>
    <property type="molecule type" value="Genomic_DNA"/>
</dbReference>
<dbReference type="Proteomes" id="UP000053060">
    <property type="component" value="Unassembled WGS sequence"/>
</dbReference>
<dbReference type="InterPro" id="IPR003439">
    <property type="entry name" value="ABC_transporter-like_ATP-bd"/>
</dbReference>
<keyword evidence="8" id="KW-0472">Membrane</keyword>
<dbReference type="InterPro" id="IPR027417">
    <property type="entry name" value="P-loop_NTPase"/>
</dbReference>
<keyword evidence="5" id="KW-0547">Nucleotide-binding</keyword>
<protein>
    <submittedName>
        <fullName evidence="10">ABC transporter</fullName>
    </submittedName>
</protein>
<sequence length="528" mass="56497">MTVTAPPGSETILSLRSVTKSFGSQRALDSVDLDIRSGEIHAVVGQNGCGKSTLVKLLAGYHSPDPGSVGTVAGASFELGSVTAAKDAGLRFVHQDLGLIDDLSVAENFFIESDRGWVSPITKKDERVRTAQAIEDFGYDIDPRVLVGDLTAAERTAVAIVRALRGEKPPALLILDEPTASLPGPDAQLLFAALRRLTRAGGSVLFISHHLDEVLGLAGTVTVLRDGRRITTTSIDDLSHDRLVELMLGRALTPRAQYEAATATADPDRVPRLSVRDVRGDGLLGVDLDVYPGEVLGIAGLTGSGRENIAGAIAGQTFRWGSVTVDGEPIRPSDPVDSLAHGLAFAPAERRRDALLSTATLRENLTIANLRSVSRRGRLSPRLERKDSEKWMETLDVRPPMQDRVIDQFSGGNQQKVVLGRLLRTEPKVLVLDEPTQGVDIGAKDTIHGLIVDAASEGAAVIICSTDVEELVQVATRVLVFRRGLPGAELTGQDLNVERIEEEQLLAADVPPHNETADVAFQKGITHA</sequence>
<evidence type="ECO:0000256" key="4">
    <source>
        <dbReference type="ARBA" id="ARBA00022737"/>
    </source>
</evidence>
<evidence type="ECO:0000256" key="6">
    <source>
        <dbReference type="ARBA" id="ARBA00022840"/>
    </source>
</evidence>
<dbReference type="Gene3D" id="3.40.50.300">
    <property type="entry name" value="P-loop containing nucleotide triphosphate hydrolases"/>
    <property type="match status" value="2"/>
</dbReference>
<dbReference type="PROSITE" id="PS00211">
    <property type="entry name" value="ABC_TRANSPORTER_1"/>
    <property type="match status" value="1"/>
</dbReference>
<dbReference type="InterPro" id="IPR003593">
    <property type="entry name" value="AAA+_ATPase"/>
</dbReference>
<proteinExistence type="predicted"/>
<evidence type="ECO:0000256" key="1">
    <source>
        <dbReference type="ARBA" id="ARBA00022448"/>
    </source>
</evidence>
<dbReference type="InterPro" id="IPR050107">
    <property type="entry name" value="ABC_carbohydrate_import_ATPase"/>
</dbReference>
<dbReference type="InterPro" id="IPR017871">
    <property type="entry name" value="ABC_transporter-like_CS"/>
</dbReference>
<accession>A0A0V9UDC2</accession>
<reference evidence="11" key="1">
    <citation type="submission" date="2015-01" db="EMBL/GenBank/DDBJ databases">
        <title>Draft genome sequence of Rhodococcus pyridinivorans strain KG-16, a hydrocarbon-degrading bacterium.</title>
        <authorList>
            <person name="Aggarwal R.K."/>
            <person name="Dawar C."/>
        </authorList>
    </citation>
    <scope>NUCLEOTIDE SEQUENCE [LARGE SCALE GENOMIC DNA]</scope>
    <source>
        <strain evidence="11">KG-16</strain>
    </source>
</reference>
<evidence type="ECO:0000256" key="2">
    <source>
        <dbReference type="ARBA" id="ARBA00022475"/>
    </source>
</evidence>
<keyword evidence="7" id="KW-1278">Translocase</keyword>